<dbReference type="OrthoDB" id="9809288at2"/>
<evidence type="ECO:0000256" key="1">
    <source>
        <dbReference type="ARBA" id="ARBA00001917"/>
    </source>
</evidence>
<dbReference type="SUPFAM" id="SSF55469">
    <property type="entry name" value="FMN-dependent nitroreductase-like"/>
    <property type="match status" value="1"/>
</dbReference>
<evidence type="ECO:0000256" key="2">
    <source>
        <dbReference type="ARBA" id="ARBA00007118"/>
    </source>
</evidence>
<dbReference type="Pfam" id="PF00881">
    <property type="entry name" value="Nitroreductase"/>
    <property type="match status" value="1"/>
</dbReference>
<keyword evidence="4" id="KW-0288">FMN</keyword>
<evidence type="ECO:0000313" key="8">
    <source>
        <dbReference type="EMBL" id="OCK43496.1"/>
    </source>
</evidence>
<evidence type="ECO:0000256" key="5">
    <source>
        <dbReference type="ARBA" id="ARBA00022857"/>
    </source>
</evidence>
<dbReference type="PANTHER" id="PTHR43673">
    <property type="entry name" value="NAD(P)H NITROREDUCTASE YDGI-RELATED"/>
    <property type="match status" value="1"/>
</dbReference>
<feature type="domain" description="Nitroreductase" evidence="7">
    <location>
        <begin position="8"/>
        <end position="185"/>
    </location>
</feature>
<dbReference type="STRING" id="447689.BA195_01975"/>
<dbReference type="InterPro" id="IPR000415">
    <property type="entry name" value="Nitroreductase-like"/>
</dbReference>
<dbReference type="PANTHER" id="PTHR43673:SF2">
    <property type="entry name" value="NITROREDUCTASE"/>
    <property type="match status" value="1"/>
</dbReference>
<keyword evidence="6" id="KW-0560">Oxidoreductase</keyword>
<dbReference type="GO" id="GO:0016491">
    <property type="term" value="F:oxidoreductase activity"/>
    <property type="evidence" value="ECO:0007669"/>
    <property type="project" value="UniProtKB-KW"/>
</dbReference>
<protein>
    <submittedName>
        <fullName evidence="8">NAD(P)H-dependent oxidoreductase</fullName>
    </submittedName>
</protein>
<proteinExistence type="inferred from homology"/>
<comment type="cofactor">
    <cofactor evidence="1">
        <name>FMN</name>
        <dbReference type="ChEBI" id="CHEBI:58210"/>
    </cofactor>
</comment>
<reference evidence="8 9" key="1">
    <citation type="submission" date="2016-06" db="EMBL/GenBank/DDBJ databases">
        <title>Draft Genome Sequence of Tenacibaculum soleae UCD-KL19.</title>
        <authorList>
            <person name="Eisen J.A."/>
            <person name="Coil D.A."/>
            <person name="Lujan K.M."/>
        </authorList>
    </citation>
    <scope>NUCLEOTIDE SEQUENCE [LARGE SCALE GENOMIC DNA]</scope>
    <source>
        <strain evidence="8 9">UCD-KL19</strain>
    </source>
</reference>
<dbReference type="Gene3D" id="3.40.109.10">
    <property type="entry name" value="NADH Oxidase"/>
    <property type="match status" value="1"/>
</dbReference>
<name>A0A1B9Y165_9FLAO</name>
<dbReference type="InterPro" id="IPR033878">
    <property type="entry name" value="NfsB-like"/>
</dbReference>
<evidence type="ECO:0000259" key="7">
    <source>
        <dbReference type="Pfam" id="PF00881"/>
    </source>
</evidence>
<comment type="similarity">
    <text evidence="2">Belongs to the nitroreductase family.</text>
</comment>
<dbReference type="Proteomes" id="UP000093186">
    <property type="component" value="Unassembled WGS sequence"/>
</dbReference>
<evidence type="ECO:0000256" key="4">
    <source>
        <dbReference type="ARBA" id="ARBA00022643"/>
    </source>
</evidence>
<keyword evidence="9" id="KW-1185">Reference proteome</keyword>
<dbReference type="InterPro" id="IPR029479">
    <property type="entry name" value="Nitroreductase"/>
</dbReference>
<dbReference type="CDD" id="cd02149">
    <property type="entry name" value="NfsB-like"/>
    <property type="match status" value="1"/>
</dbReference>
<evidence type="ECO:0000313" key="9">
    <source>
        <dbReference type="Proteomes" id="UP000093186"/>
    </source>
</evidence>
<dbReference type="AlphaFoldDB" id="A0A1B9Y165"/>
<evidence type="ECO:0000256" key="3">
    <source>
        <dbReference type="ARBA" id="ARBA00022630"/>
    </source>
</evidence>
<dbReference type="EMBL" id="MAKX01000001">
    <property type="protein sequence ID" value="OCK43496.1"/>
    <property type="molecule type" value="Genomic_DNA"/>
</dbReference>
<keyword evidence="5" id="KW-0521">NADP</keyword>
<evidence type="ECO:0000256" key="6">
    <source>
        <dbReference type="ARBA" id="ARBA00023002"/>
    </source>
</evidence>
<comment type="caution">
    <text evidence="8">The sequence shown here is derived from an EMBL/GenBank/DDBJ whole genome shotgun (WGS) entry which is preliminary data.</text>
</comment>
<organism evidence="8 9">
    <name type="scientific">Tenacibaculum soleae</name>
    <dbReference type="NCBI Taxonomy" id="447689"/>
    <lineage>
        <taxon>Bacteria</taxon>
        <taxon>Pseudomonadati</taxon>
        <taxon>Bacteroidota</taxon>
        <taxon>Flavobacteriia</taxon>
        <taxon>Flavobacteriales</taxon>
        <taxon>Flavobacteriaceae</taxon>
        <taxon>Tenacibaculum</taxon>
    </lineage>
</organism>
<sequence>MELIKHLNWRYATKIFDSAKKVSLTDLEKIKQAVQLSVSSYGLQLYKVLIIEKKAIREKLKPASWNQNQITDASHLLVFCNYTKAKNEDIDAFIELTANTQQIAVKNLEEYGDFMKSKIDEMSSKEKINWTKRQTYLALGNLLNACAELQIDACPMEGFEVEKYNEILGLDAQNLSAAVIAPIGYRSSEDHTQFRPKVRKPLTELFQEI</sequence>
<gene>
    <name evidence="8" type="ORF">BA195_01975</name>
</gene>
<dbReference type="RefSeq" id="WP_068701913.1">
    <property type="nucleotide sequence ID" value="NZ_MAKX01000001.1"/>
</dbReference>
<keyword evidence="3" id="KW-0285">Flavoprotein</keyword>
<accession>A0A1B9Y165</accession>